<dbReference type="InterPro" id="IPR000847">
    <property type="entry name" value="LysR_HTH_N"/>
</dbReference>
<dbReference type="Gene3D" id="3.40.190.10">
    <property type="entry name" value="Periplasmic binding protein-like II"/>
    <property type="match status" value="2"/>
</dbReference>
<sequence>MKILHLQYPMYKDLNRLDYFTLCVLVELFEQRSATVAAARLQTTQPKVSRALTSLREVFQDELFLRQQYGMVPNQLAETLYPMAKGIIEKYQELSATLSKTLGNSREINVAAQEHLSPILMAALHQARIETGQDFSFHLHPWTADVQKQMSQSQLDYCLAINPVPSNNIDHQPIGEINQFYLVSRKSHPIHDSPLNLDSLFDYPVALMNYSMSGPKTHRMEAFAAQMNLPLSVSMKSTDLNLILDHIENSDSIGFLASVMIKPAVDKRHNIECRDISGFFSSQGGSSKERPSYFLHLQNAKTMDGEFTRCLAENLKKRFEENR</sequence>
<accession>A0A4U1BMY7</accession>
<dbReference type="InterPro" id="IPR005119">
    <property type="entry name" value="LysR_subst-bd"/>
</dbReference>
<dbReference type="InterPro" id="IPR036388">
    <property type="entry name" value="WH-like_DNA-bd_sf"/>
</dbReference>
<dbReference type="SUPFAM" id="SSF46785">
    <property type="entry name" value="Winged helix' DNA-binding domain"/>
    <property type="match status" value="1"/>
</dbReference>
<organism evidence="6 7">
    <name type="scientific">Ferrimonas aestuarii</name>
    <dbReference type="NCBI Taxonomy" id="2569539"/>
    <lineage>
        <taxon>Bacteria</taxon>
        <taxon>Pseudomonadati</taxon>
        <taxon>Pseudomonadota</taxon>
        <taxon>Gammaproteobacteria</taxon>
        <taxon>Alteromonadales</taxon>
        <taxon>Ferrimonadaceae</taxon>
        <taxon>Ferrimonas</taxon>
    </lineage>
</organism>
<dbReference type="InterPro" id="IPR050389">
    <property type="entry name" value="LysR-type_TF"/>
</dbReference>
<dbReference type="GO" id="GO:0003700">
    <property type="term" value="F:DNA-binding transcription factor activity"/>
    <property type="evidence" value="ECO:0007669"/>
    <property type="project" value="InterPro"/>
</dbReference>
<evidence type="ECO:0000313" key="7">
    <source>
        <dbReference type="Proteomes" id="UP000305675"/>
    </source>
</evidence>
<feature type="domain" description="HTH lysR-type" evidence="5">
    <location>
        <begin position="24"/>
        <end position="74"/>
    </location>
</feature>
<evidence type="ECO:0000256" key="3">
    <source>
        <dbReference type="ARBA" id="ARBA00023125"/>
    </source>
</evidence>
<dbReference type="CDD" id="cd05466">
    <property type="entry name" value="PBP2_LTTR_substrate"/>
    <property type="match status" value="1"/>
</dbReference>
<keyword evidence="4" id="KW-0804">Transcription</keyword>
<dbReference type="Pfam" id="PF00126">
    <property type="entry name" value="HTH_1"/>
    <property type="match status" value="1"/>
</dbReference>
<evidence type="ECO:0000256" key="1">
    <source>
        <dbReference type="ARBA" id="ARBA00009437"/>
    </source>
</evidence>
<evidence type="ECO:0000313" key="6">
    <source>
        <dbReference type="EMBL" id="TKB54314.1"/>
    </source>
</evidence>
<comment type="similarity">
    <text evidence="1">Belongs to the LysR transcriptional regulatory family.</text>
</comment>
<dbReference type="PANTHER" id="PTHR30118">
    <property type="entry name" value="HTH-TYPE TRANSCRIPTIONAL REGULATOR LEUO-RELATED"/>
    <property type="match status" value="1"/>
</dbReference>
<dbReference type="GO" id="GO:0003677">
    <property type="term" value="F:DNA binding"/>
    <property type="evidence" value="ECO:0007669"/>
    <property type="project" value="UniProtKB-KW"/>
</dbReference>
<protein>
    <submittedName>
        <fullName evidence="6">LysR family transcriptional regulator</fullName>
    </submittedName>
</protein>
<proteinExistence type="inferred from homology"/>
<dbReference type="PROSITE" id="PS50931">
    <property type="entry name" value="HTH_LYSR"/>
    <property type="match status" value="1"/>
</dbReference>
<gene>
    <name evidence="6" type="ORF">FCL42_13060</name>
</gene>
<name>A0A4U1BMY7_9GAMM</name>
<dbReference type="PANTHER" id="PTHR30118:SF11">
    <property type="entry name" value="HTH-TYPE TRANSCRIPTIONAL REGULATOR YIDZ"/>
    <property type="match status" value="1"/>
</dbReference>
<reference evidence="6 7" key="1">
    <citation type="submission" date="2019-04" db="EMBL/GenBank/DDBJ databases">
        <authorList>
            <person name="Hwang J.C."/>
        </authorList>
    </citation>
    <scope>NUCLEOTIDE SEQUENCE [LARGE SCALE GENOMIC DNA]</scope>
    <source>
        <strain evidence="6 7">IMCC35002</strain>
    </source>
</reference>
<dbReference type="Pfam" id="PF03466">
    <property type="entry name" value="LysR_substrate"/>
    <property type="match status" value="1"/>
</dbReference>
<keyword evidence="7" id="KW-1185">Reference proteome</keyword>
<evidence type="ECO:0000256" key="4">
    <source>
        <dbReference type="ARBA" id="ARBA00023163"/>
    </source>
</evidence>
<dbReference type="InterPro" id="IPR036390">
    <property type="entry name" value="WH_DNA-bd_sf"/>
</dbReference>
<dbReference type="Gene3D" id="1.10.10.10">
    <property type="entry name" value="Winged helix-like DNA-binding domain superfamily/Winged helix DNA-binding domain"/>
    <property type="match status" value="1"/>
</dbReference>
<evidence type="ECO:0000256" key="2">
    <source>
        <dbReference type="ARBA" id="ARBA00023015"/>
    </source>
</evidence>
<dbReference type="EMBL" id="SWCJ01000009">
    <property type="protein sequence ID" value="TKB54314.1"/>
    <property type="molecule type" value="Genomic_DNA"/>
</dbReference>
<comment type="caution">
    <text evidence="6">The sequence shown here is derived from an EMBL/GenBank/DDBJ whole genome shotgun (WGS) entry which is preliminary data.</text>
</comment>
<dbReference type="OrthoDB" id="8839911at2"/>
<dbReference type="AlphaFoldDB" id="A0A4U1BMY7"/>
<dbReference type="Proteomes" id="UP000305675">
    <property type="component" value="Unassembled WGS sequence"/>
</dbReference>
<keyword evidence="2" id="KW-0805">Transcription regulation</keyword>
<dbReference type="SUPFAM" id="SSF53850">
    <property type="entry name" value="Periplasmic binding protein-like II"/>
    <property type="match status" value="1"/>
</dbReference>
<evidence type="ECO:0000259" key="5">
    <source>
        <dbReference type="PROSITE" id="PS50931"/>
    </source>
</evidence>
<keyword evidence="3" id="KW-0238">DNA-binding</keyword>